<sequence>MIMVQSTFQLIPEKKTDLLAIVTTMIEASRQESGCISYEFYEGLSDSNQLVLLQEWKSPQHLQGHYQTTHMEEFLSKLGDYLLSPVTSRSYISEDEKKPAPIRKRHTPASKQTLH</sequence>
<organism evidence="3 4">
    <name type="scientific">SAR86 cluster bacterium</name>
    <dbReference type="NCBI Taxonomy" id="2030880"/>
    <lineage>
        <taxon>Bacteria</taxon>
        <taxon>Pseudomonadati</taxon>
        <taxon>Pseudomonadota</taxon>
        <taxon>Gammaproteobacteria</taxon>
        <taxon>SAR86 cluster</taxon>
    </lineage>
</organism>
<evidence type="ECO:0000256" key="1">
    <source>
        <dbReference type="SAM" id="MobiDB-lite"/>
    </source>
</evidence>
<dbReference type="AlphaFoldDB" id="A0A2A4MNN0"/>
<dbReference type="SUPFAM" id="SSF54909">
    <property type="entry name" value="Dimeric alpha+beta barrel"/>
    <property type="match status" value="1"/>
</dbReference>
<name>A0A2A4MNN0_9GAMM</name>
<dbReference type="GO" id="GO:0003824">
    <property type="term" value="F:catalytic activity"/>
    <property type="evidence" value="ECO:0007669"/>
    <property type="project" value="TreeGrafter"/>
</dbReference>
<dbReference type="EMBL" id="NVQR01000066">
    <property type="protein sequence ID" value="PCH61458.1"/>
    <property type="molecule type" value="Genomic_DNA"/>
</dbReference>
<comment type="caution">
    <text evidence="3">The sequence shown here is derived from an EMBL/GenBank/DDBJ whole genome shotgun (WGS) entry which is preliminary data.</text>
</comment>
<dbReference type="InterPro" id="IPR007138">
    <property type="entry name" value="ABM_dom"/>
</dbReference>
<dbReference type="PANTHER" id="PTHR33336">
    <property type="entry name" value="QUINOL MONOOXYGENASE YGIN-RELATED"/>
    <property type="match status" value="1"/>
</dbReference>
<accession>A0A2A4MNN0</accession>
<feature type="domain" description="ABM" evidence="2">
    <location>
        <begin position="2"/>
        <end position="92"/>
    </location>
</feature>
<feature type="compositionally biased region" description="Basic residues" evidence="1">
    <location>
        <begin position="100"/>
        <end position="115"/>
    </location>
</feature>
<evidence type="ECO:0000313" key="3">
    <source>
        <dbReference type="EMBL" id="PCH61458.1"/>
    </source>
</evidence>
<dbReference type="PROSITE" id="PS51725">
    <property type="entry name" value="ABM"/>
    <property type="match status" value="1"/>
</dbReference>
<dbReference type="InterPro" id="IPR050744">
    <property type="entry name" value="AI-2_Isomerase_LsrG"/>
</dbReference>
<reference evidence="4" key="1">
    <citation type="submission" date="2017-08" db="EMBL/GenBank/DDBJ databases">
        <title>A dynamic microbial community with high functional redundancy inhabits the cold, oxic subseafloor aquifer.</title>
        <authorList>
            <person name="Tully B.J."/>
            <person name="Wheat C.G."/>
            <person name="Glazer B.T."/>
            <person name="Huber J.A."/>
        </authorList>
    </citation>
    <scope>NUCLEOTIDE SEQUENCE [LARGE SCALE GENOMIC DNA]</scope>
</reference>
<dbReference type="PANTHER" id="PTHR33336:SF3">
    <property type="entry name" value="ABM DOMAIN-CONTAINING PROTEIN"/>
    <property type="match status" value="1"/>
</dbReference>
<proteinExistence type="predicted"/>
<evidence type="ECO:0000313" key="4">
    <source>
        <dbReference type="Proteomes" id="UP000218172"/>
    </source>
</evidence>
<dbReference type="InterPro" id="IPR011008">
    <property type="entry name" value="Dimeric_a/b-barrel"/>
</dbReference>
<dbReference type="Proteomes" id="UP000218172">
    <property type="component" value="Unassembled WGS sequence"/>
</dbReference>
<dbReference type="Pfam" id="PF03992">
    <property type="entry name" value="ABM"/>
    <property type="match status" value="1"/>
</dbReference>
<gene>
    <name evidence="3" type="ORF">COC19_04685</name>
</gene>
<feature type="region of interest" description="Disordered" evidence="1">
    <location>
        <begin position="91"/>
        <end position="115"/>
    </location>
</feature>
<evidence type="ECO:0000259" key="2">
    <source>
        <dbReference type="PROSITE" id="PS51725"/>
    </source>
</evidence>
<protein>
    <recommendedName>
        <fullName evidence="2">ABM domain-containing protein</fullName>
    </recommendedName>
</protein>
<dbReference type="Gene3D" id="3.30.70.100">
    <property type="match status" value="1"/>
</dbReference>